<evidence type="ECO:0000256" key="5">
    <source>
        <dbReference type="ARBA" id="ARBA00050213"/>
    </source>
</evidence>
<organism evidence="10 11">
    <name type="scientific">Ketobacter alkanivorans</name>
    <dbReference type="NCBI Taxonomy" id="1917421"/>
    <lineage>
        <taxon>Bacteria</taxon>
        <taxon>Pseudomonadati</taxon>
        <taxon>Pseudomonadota</taxon>
        <taxon>Gammaproteobacteria</taxon>
        <taxon>Pseudomonadales</taxon>
        <taxon>Ketobacteraceae</taxon>
        <taxon>Ketobacter</taxon>
    </lineage>
</organism>
<feature type="site" description="Important for substrate specificity" evidence="9">
    <location>
        <position position="12"/>
    </location>
</feature>
<comment type="subcellular location">
    <subcellularLocation>
        <location evidence="1 9">Cytoplasm</location>
    </subcellularLocation>
</comment>
<keyword evidence="11" id="KW-1185">Reference proteome</keyword>
<evidence type="ECO:0000313" key="11">
    <source>
        <dbReference type="Proteomes" id="UP000235116"/>
    </source>
</evidence>
<dbReference type="InterPro" id="IPR029001">
    <property type="entry name" value="ITPase-like_fam"/>
</dbReference>
<dbReference type="GO" id="GO:0009117">
    <property type="term" value="P:nucleotide metabolic process"/>
    <property type="evidence" value="ECO:0007669"/>
    <property type="project" value="UniProtKB-KW"/>
</dbReference>
<evidence type="ECO:0000256" key="7">
    <source>
        <dbReference type="ARBA" id="ARBA00060749"/>
    </source>
</evidence>
<dbReference type="AlphaFoldDB" id="A0A2K9LUV3"/>
<dbReference type="EMBL" id="CP022684">
    <property type="protein sequence ID" value="AUM14624.1"/>
    <property type="molecule type" value="Genomic_DNA"/>
</dbReference>
<keyword evidence="3 9" id="KW-0378">Hydrolase</keyword>
<evidence type="ECO:0000256" key="6">
    <source>
        <dbReference type="ARBA" id="ARBA00053369"/>
    </source>
</evidence>
<reference evidence="11" key="1">
    <citation type="submission" date="2017-08" db="EMBL/GenBank/DDBJ databases">
        <title>Direct submision.</title>
        <authorList>
            <person name="Kim S.-J."/>
            <person name="Rhee S.-K."/>
        </authorList>
    </citation>
    <scope>NUCLEOTIDE SEQUENCE [LARGE SCALE GENOMIC DNA]</scope>
    <source>
        <strain evidence="11">GI5</strain>
    </source>
</reference>
<dbReference type="Pfam" id="PF02545">
    <property type="entry name" value="Maf"/>
    <property type="match status" value="1"/>
</dbReference>
<proteinExistence type="inferred from homology"/>
<evidence type="ECO:0000256" key="8">
    <source>
        <dbReference type="ARBA" id="ARBA00068163"/>
    </source>
</evidence>
<dbReference type="KEGG" id="kak:Kalk_20285"/>
<dbReference type="GO" id="GO:0047429">
    <property type="term" value="F:nucleoside triphosphate diphosphatase activity"/>
    <property type="evidence" value="ECO:0007669"/>
    <property type="project" value="InterPro"/>
</dbReference>
<feature type="site" description="Important for substrate specificity" evidence="9">
    <location>
        <position position="154"/>
    </location>
</feature>
<dbReference type="InterPro" id="IPR003697">
    <property type="entry name" value="Maf-like"/>
</dbReference>
<evidence type="ECO:0000256" key="9">
    <source>
        <dbReference type="HAMAP-Rule" id="MF_00528"/>
    </source>
</evidence>
<protein>
    <recommendedName>
        <fullName evidence="8 9">7-methyl-GTP pyrophosphatase</fullName>
        <shortName evidence="9">m(7)GTP pyrophosphatase</shortName>
        <ecNumber evidence="9">3.6.1.-</ecNumber>
    </recommendedName>
</protein>
<dbReference type="FunFam" id="3.90.950.10:FF:000005">
    <property type="entry name" value="7-methyl-GTP pyrophosphatase"/>
    <property type="match status" value="1"/>
</dbReference>
<name>A0A2K9LUV3_9GAMM</name>
<feature type="active site" description="Proton acceptor" evidence="9">
    <location>
        <position position="69"/>
    </location>
</feature>
<comment type="caution">
    <text evidence="9">Lacks conserved residue(s) required for the propagation of feature annotation.</text>
</comment>
<sequence>MQQIVLGSSSPFRKELLQKLIPDFTTCSPDIDETPLADESPTDLVQRLALKKAAAVAQQFPEALIIASDQVSVLQGNINGKPGNFENAFTQLKSSSGNTVTFLTSLCLYDAKTGQNQLVVEPFHVHFRDLNDGEITRYLEKETPFNCAGSFKSEGLGITLFQKLEGNDPNALIGLPLIKLAEMFRNLGIQIP</sequence>
<comment type="function">
    <text evidence="6 9">Nucleoside triphosphate pyrophosphatase that hydrolyzes 7-methyl-GTP (m(7)GTP). May have a dual role in cell division arrest and in preventing the incorporation of modified nucleotides into cellular nucleic acids.</text>
</comment>
<evidence type="ECO:0000256" key="1">
    <source>
        <dbReference type="ARBA" id="ARBA00004496"/>
    </source>
</evidence>
<dbReference type="NCBIfam" id="TIGR00172">
    <property type="entry name" value="maf"/>
    <property type="match status" value="1"/>
</dbReference>
<evidence type="ECO:0000256" key="3">
    <source>
        <dbReference type="ARBA" id="ARBA00022801"/>
    </source>
</evidence>
<feature type="site" description="Important for substrate specificity" evidence="9">
    <location>
        <position position="70"/>
    </location>
</feature>
<comment type="similarity">
    <text evidence="7 9">Belongs to the Maf family. YceF subfamily.</text>
</comment>
<dbReference type="PANTHER" id="PTHR43213">
    <property type="entry name" value="BIFUNCTIONAL DTTP/UTP PYROPHOSPHATASE/METHYLTRANSFERASE PROTEIN-RELATED"/>
    <property type="match status" value="1"/>
</dbReference>
<dbReference type="Proteomes" id="UP000235116">
    <property type="component" value="Chromosome"/>
</dbReference>
<dbReference type="GO" id="GO:0005737">
    <property type="term" value="C:cytoplasm"/>
    <property type="evidence" value="ECO:0007669"/>
    <property type="project" value="UniProtKB-SubCell"/>
</dbReference>
<evidence type="ECO:0000313" key="10">
    <source>
        <dbReference type="EMBL" id="AUM14624.1"/>
    </source>
</evidence>
<evidence type="ECO:0000256" key="2">
    <source>
        <dbReference type="ARBA" id="ARBA00022490"/>
    </source>
</evidence>
<accession>A0A2K9LUV3</accession>
<dbReference type="Gene3D" id="3.90.950.10">
    <property type="match status" value="1"/>
</dbReference>
<dbReference type="RefSeq" id="WP_101895997.1">
    <property type="nucleotide sequence ID" value="NZ_CP022684.1"/>
</dbReference>
<keyword evidence="2 9" id="KW-0963">Cytoplasm</keyword>
<dbReference type="CDD" id="cd00555">
    <property type="entry name" value="Maf"/>
    <property type="match status" value="1"/>
</dbReference>
<keyword evidence="4 9" id="KW-0546">Nucleotide metabolism</keyword>
<dbReference type="EC" id="3.6.1.-" evidence="9"/>
<dbReference type="PIRSF" id="PIRSF006305">
    <property type="entry name" value="Maf"/>
    <property type="match status" value="1"/>
</dbReference>
<evidence type="ECO:0000256" key="4">
    <source>
        <dbReference type="ARBA" id="ARBA00023080"/>
    </source>
</evidence>
<dbReference type="PANTHER" id="PTHR43213:SF10">
    <property type="entry name" value="7-METHYL-GTP PYROPHOSPHATASE"/>
    <property type="match status" value="1"/>
</dbReference>
<comment type="cofactor">
    <cofactor evidence="9">
        <name>a divalent metal cation</name>
        <dbReference type="ChEBI" id="CHEBI:60240"/>
    </cofactor>
</comment>
<comment type="catalytic activity">
    <reaction evidence="5 9">
        <text>N(7)-methyl-GTP + H2O = N(7)-methyl-GMP + diphosphate + H(+)</text>
        <dbReference type="Rhea" id="RHEA:58744"/>
        <dbReference type="ChEBI" id="CHEBI:15377"/>
        <dbReference type="ChEBI" id="CHEBI:15378"/>
        <dbReference type="ChEBI" id="CHEBI:33019"/>
        <dbReference type="ChEBI" id="CHEBI:58285"/>
        <dbReference type="ChEBI" id="CHEBI:87133"/>
    </reaction>
</comment>
<dbReference type="SUPFAM" id="SSF52972">
    <property type="entry name" value="ITPase-like"/>
    <property type="match status" value="1"/>
</dbReference>
<dbReference type="OrthoDB" id="9813694at2"/>
<gene>
    <name evidence="10" type="ORF">Kalk_20285</name>
</gene>
<dbReference type="HAMAP" id="MF_00528">
    <property type="entry name" value="Maf"/>
    <property type="match status" value="1"/>
</dbReference>